<evidence type="ECO:0000256" key="7">
    <source>
        <dbReference type="ARBA" id="ARBA00022801"/>
    </source>
</evidence>
<dbReference type="InterPro" id="IPR029018">
    <property type="entry name" value="Hex-like_dom2"/>
</dbReference>
<evidence type="ECO:0000256" key="1">
    <source>
        <dbReference type="ARBA" id="ARBA00004123"/>
    </source>
</evidence>
<dbReference type="PANTHER" id="PTHR12872:SF1">
    <property type="entry name" value="ALPHA-N-ACETYLGLUCOSAMINIDASE"/>
    <property type="match status" value="1"/>
</dbReference>
<keyword evidence="31" id="KW-1185">Reference proteome</keyword>
<dbReference type="Gene3D" id="4.10.280.10">
    <property type="entry name" value="Helix-loop-helix DNA-binding domain"/>
    <property type="match status" value="1"/>
</dbReference>
<feature type="compositionally biased region" description="Polar residues" evidence="26">
    <location>
        <begin position="752"/>
        <end position="763"/>
    </location>
</feature>
<keyword evidence="4" id="KW-0678">Repressor</keyword>
<comment type="subunit">
    <text evidence="18">Efficient DNA binding requires dimerization with another bHLH protein. Binds DNA as a heterodimer with MAD1, MAD4, MNT, WBSCR14 and MLXIP. Can also bind DNA as a homodimer.</text>
</comment>
<evidence type="ECO:0000256" key="6">
    <source>
        <dbReference type="ARBA" id="ARBA00022729"/>
    </source>
</evidence>
<dbReference type="InterPro" id="IPR036638">
    <property type="entry name" value="HLH_DNA-bd_sf"/>
</dbReference>
<feature type="coiled-coil region" evidence="25">
    <location>
        <begin position="838"/>
        <end position="865"/>
    </location>
</feature>
<sequence>MEAATVAAALGFLLLAGVGGSSVDEAREESVVRALVVRLLGPGPAADFSVSVERALATESGLDTYRLSGGGGARVQVRGSTGVAAAAGLHRYLRDFCGCQVVWSGSQLHLPQPLPVVPEELAETTPHRYRYYQNVCTQSYSFVWWDWARWEKEIDWMALNGINLALAWNGQEAIWQRVYLALGLTESEINEYFTGPAFLAWGRMGNLHTWGGPLSRFWHLKQIYLQHRILDRMRSFGMIPVLPAFAGHIPKALTRVFPQMNVTRLSSWGHFNCSYSCPYLLAPEDPMFPLIGSLFLWELSKEFGTNHIYGADTFNEMQPPSSQPSYLAAITTAVYEAMIAADPDAVWLLQGWLFQHQPKFWGPDQVKAVLRAVPLGRLLVLDLFAENQPVYSRTDSFYGQPFIWCMLHNFGGNHGLFGSLEAVNQGPQAARLYPNSTMVGTGIAPEGIGQNEVVYTLMTELGWRKDPVPDLVAWVTGFADRRYGLSQEDAKEAWKLLLRSVYNCSGKACVGHNRSPLVKRPSLKINTTVWYNRSDVFEAWRLLLKAAPNLTTSLAFRYDLVDITRQAIQEMVSLYYEEVKISYRKKDLILLLQAGGILAYELLPVLDEVLATDKRFLLGSWLEQARAMAVNETEAQFYEQNSLYQLTLWGPEGNILDYANKQLAGLVEDYYAPRWRLFLETLAGSLAQSVPFKQKEFDKNVFQLEKSKMTEPGASPEDPWVKVEYAYSDNSLDPGLFVENTRKGSVVSRANSIGSTSASSVPNTDDEDSDYHQESYKESYKDRRRRAHTQSEQKRRDAIKRGYDDLQTIVPTCQQQDFSIGSQKLSKAIVLQKTIDYIQFLHKEKKKQEEEVSTLRKDVTALKIMKVNYEQIVKAHQDNPHEGEDQVSDQDKFNVFQGVMDSLFESFNASISVASFQELSACVFSWIEEHCKPQTLREIVIGVLHQLKNQLY</sequence>
<keyword evidence="8" id="KW-0805">Transcription regulation</keyword>
<evidence type="ECO:0000256" key="22">
    <source>
        <dbReference type="ARBA" id="ARBA00076041"/>
    </source>
</evidence>
<evidence type="ECO:0000256" key="12">
    <source>
        <dbReference type="ARBA" id="ARBA00023180"/>
    </source>
</evidence>
<evidence type="ECO:0000256" key="10">
    <source>
        <dbReference type="ARBA" id="ARBA00023159"/>
    </source>
</evidence>
<evidence type="ECO:0000256" key="9">
    <source>
        <dbReference type="ARBA" id="ARBA00023125"/>
    </source>
</evidence>
<evidence type="ECO:0000256" key="19">
    <source>
        <dbReference type="ARBA" id="ARBA00066522"/>
    </source>
</evidence>
<evidence type="ECO:0000256" key="15">
    <source>
        <dbReference type="ARBA" id="ARBA00052030"/>
    </source>
</evidence>
<dbReference type="Pfam" id="PF05089">
    <property type="entry name" value="NAGLU"/>
    <property type="match status" value="1"/>
</dbReference>
<dbReference type="Pfam" id="PF12972">
    <property type="entry name" value="NAGLU_C"/>
    <property type="match status" value="1"/>
</dbReference>
<dbReference type="InterPro" id="IPR024733">
    <property type="entry name" value="NAGLU_tim-barrel"/>
</dbReference>
<evidence type="ECO:0000256" key="2">
    <source>
        <dbReference type="ARBA" id="ARBA00004496"/>
    </source>
</evidence>
<dbReference type="Pfam" id="PF12971">
    <property type="entry name" value="NAGLU_N"/>
    <property type="match status" value="1"/>
</dbReference>
<evidence type="ECO:0000256" key="14">
    <source>
        <dbReference type="ARBA" id="ARBA00023295"/>
    </source>
</evidence>
<keyword evidence="25" id="KW-0175">Coiled coil</keyword>
<dbReference type="FunFam" id="4.10.280.10:FF:000037">
    <property type="entry name" value="max-like protein X isoform X2"/>
    <property type="match status" value="1"/>
</dbReference>
<keyword evidence="12" id="KW-0325">Glycoprotein</keyword>
<evidence type="ECO:0000256" key="8">
    <source>
        <dbReference type="ARBA" id="ARBA00023015"/>
    </source>
</evidence>
<feature type="domain" description="BHLH" evidence="28">
    <location>
        <begin position="783"/>
        <end position="841"/>
    </location>
</feature>
<comment type="similarity">
    <text evidence="17">Belongs to the glycosyl hydrolase 89 family.</text>
</comment>
<evidence type="ECO:0000256" key="21">
    <source>
        <dbReference type="ARBA" id="ARBA00072202"/>
    </source>
</evidence>
<feature type="compositionally biased region" description="Basic and acidic residues" evidence="26">
    <location>
        <begin position="770"/>
        <end position="781"/>
    </location>
</feature>
<evidence type="ECO:0000256" key="17">
    <source>
        <dbReference type="ARBA" id="ARBA00060996"/>
    </source>
</evidence>
<reference evidence="30 31" key="1">
    <citation type="submission" date="2019-04" db="EMBL/GenBank/DDBJ databases">
        <authorList>
            <person name="Alioto T."/>
            <person name="Alioto T."/>
        </authorList>
    </citation>
    <scope>NUCLEOTIDE SEQUENCE [LARGE SCALE GENOMIC DNA]</scope>
</reference>
<dbReference type="GO" id="GO:0046983">
    <property type="term" value="F:protein dimerization activity"/>
    <property type="evidence" value="ECO:0007669"/>
    <property type="project" value="InterPro"/>
</dbReference>
<dbReference type="EMBL" id="CABDUW010000332">
    <property type="protein sequence ID" value="VTJ66092.1"/>
    <property type="molecule type" value="Genomic_DNA"/>
</dbReference>
<name>A0A5E4BBX4_MARMO</name>
<evidence type="ECO:0000256" key="13">
    <source>
        <dbReference type="ARBA" id="ARBA00023242"/>
    </source>
</evidence>
<dbReference type="Pfam" id="PF00010">
    <property type="entry name" value="HLH"/>
    <property type="match status" value="1"/>
</dbReference>
<dbReference type="Proteomes" id="UP000662637">
    <property type="component" value="Unassembled WGS sequence"/>
</dbReference>
<evidence type="ECO:0000256" key="20">
    <source>
        <dbReference type="ARBA" id="ARBA00071251"/>
    </source>
</evidence>
<evidence type="ECO:0000256" key="5">
    <source>
        <dbReference type="ARBA" id="ARBA00022553"/>
    </source>
</evidence>
<organism evidence="30 31">
    <name type="scientific">Marmota monax</name>
    <name type="common">Woodchuck</name>
    <dbReference type="NCBI Taxonomy" id="9995"/>
    <lineage>
        <taxon>Eukaryota</taxon>
        <taxon>Metazoa</taxon>
        <taxon>Chordata</taxon>
        <taxon>Craniata</taxon>
        <taxon>Vertebrata</taxon>
        <taxon>Euteleostomi</taxon>
        <taxon>Mammalia</taxon>
        <taxon>Eutheria</taxon>
        <taxon>Euarchontoglires</taxon>
        <taxon>Glires</taxon>
        <taxon>Rodentia</taxon>
        <taxon>Sciuromorpha</taxon>
        <taxon>Sciuridae</taxon>
        <taxon>Xerinae</taxon>
        <taxon>Marmotini</taxon>
        <taxon>Marmota</taxon>
    </lineage>
</organism>
<dbReference type="Gene3D" id="3.20.20.80">
    <property type="entry name" value="Glycosidases"/>
    <property type="match status" value="1"/>
</dbReference>
<keyword evidence="13" id="KW-0539">Nucleus</keyword>
<keyword evidence="14" id="KW-0326">Glycosidase</keyword>
<dbReference type="PROSITE" id="PS50888">
    <property type="entry name" value="BHLH"/>
    <property type="match status" value="1"/>
</dbReference>
<dbReference type="InterPro" id="IPR024240">
    <property type="entry name" value="NAGLU_N"/>
</dbReference>
<comment type="catalytic activity">
    <reaction evidence="15">
        <text>Hydrolysis of terminal non-reducing N-acetyl-D-glucosamine residues in N-acetyl-alpha-D-glucosaminides.</text>
        <dbReference type="EC" id="3.2.1.50"/>
    </reaction>
</comment>
<feature type="compositionally biased region" description="Basic and acidic residues" evidence="26">
    <location>
        <begin position="789"/>
        <end position="799"/>
    </location>
</feature>
<dbReference type="Proteomes" id="UP000335636">
    <property type="component" value="Unassembled WGS sequence"/>
</dbReference>
<dbReference type="AlphaFoldDB" id="A0A5E4BBX4"/>
<keyword evidence="7" id="KW-0378">Hydrolase</keyword>
<evidence type="ECO:0000256" key="25">
    <source>
        <dbReference type="SAM" id="Coils"/>
    </source>
</evidence>
<dbReference type="InterPro" id="IPR024732">
    <property type="entry name" value="NAGLU_C"/>
</dbReference>
<dbReference type="InterPro" id="IPR011598">
    <property type="entry name" value="bHLH_dom"/>
</dbReference>
<accession>A0A5E4BBX4</accession>
<comment type="subcellular location">
    <subcellularLocation>
        <location evidence="2">Cytoplasm</location>
    </subcellularLocation>
    <subcellularLocation>
        <location evidence="1">Nucleus</location>
    </subcellularLocation>
</comment>
<feature type="chain" id="PRO_5033478980" description="Alpha-N-acetylglucosaminidase" evidence="27">
    <location>
        <begin position="21"/>
        <end position="952"/>
    </location>
</feature>
<dbReference type="SUPFAM" id="SSF47459">
    <property type="entry name" value="HLH, helix-loop-helix DNA-binding domain"/>
    <property type="match status" value="1"/>
</dbReference>
<keyword evidence="5" id="KW-0597">Phosphoprotein</keyword>
<dbReference type="Gene3D" id="1.20.120.670">
    <property type="entry name" value="N-acetyl-b-d-glucoasminidase"/>
    <property type="match status" value="1"/>
</dbReference>
<keyword evidence="3" id="KW-0963">Cytoplasm</keyword>
<protein>
    <recommendedName>
        <fullName evidence="21">Alpha-N-acetylglucosaminidase</fullName>
        <ecNumber evidence="19">3.2.1.50</ecNumber>
    </recommendedName>
    <alternativeName>
        <fullName evidence="22">Max-like bHLHZip protein</fullName>
    </alternativeName>
    <alternativeName>
        <fullName evidence="20">Max-like protein X</fullName>
    </alternativeName>
    <alternativeName>
        <fullName evidence="23">Protein BigMax</fullName>
    </alternativeName>
    <alternativeName>
        <fullName evidence="24">Transcription factor-like protein 4</fullName>
    </alternativeName>
</protein>
<evidence type="ECO:0000256" key="26">
    <source>
        <dbReference type="SAM" id="MobiDB-lite"/>
    </source>
</evidence>
<evidence type="ECO:0000313" key="30">
    <source>
        <dbReference type="EMBL" id="VTJ66092.1"/>
    </source>
</evidence>
<dbReference type="EMBL" id="WJEC01006854">
    <property type="protein sequence ID" value="KAF7471116.1"/>
    <property type="molecule type" value="Genomic_DNA"/>
</dbReference>
<comment type="function">
    <text evidence="16">Transcription regulator. Forms a sequence-specific DNA-binding protein complex with MAD1, MAD4, MNT, WBSCR14 and MLXIP which recognizes the core sequence 5'-CACGTG-3'. The TCFL4-MAD1, TCFL4-MAD4, TCFL4-WBSCR14 complexes are transcriptional repressors. Plays a role in transcriptional activation of glycolytic target genes. Involved in glucose-responsive gene regulation.</text>
</comment>
<dbReference type="SMART" id="SM00353">
    <property type="entry name" value="HLH"/>
    <property type="match status" value="1"/>
</dbReference>
<keyword evidence="10" id="KW-0010">Activator</keyword>
<dbReference type="GO" id="GO:0045944">
    <property type="term" value="P:positive regulation of transcription by RNA polymerase II"/>
    <property type="evidence" value="ECO:0007669"/>
    <property type="project" value="UniProtKB-ARBA"/>
</dbReference>
<dbReference type="GO" id="GO:0048731">
    <property type="term" value="P:system development"/>
    <property type="evidence" value="ECO:0007669"/>
    <property type="project" value="UniProtKB-ARBA"/>
</dbReference>
<dbReference type="CDD" id="cd19687">
    <property type="entry name" value="bHLHzip_Mlx"/>
    <property type="match status" value="1"/>
</dbReference>
<dbReference type="FunFam" id="3.20.20.80:FF:000107">
    <property type="entry name" value="Alpha-N-acetylglucosaminidase family"/>
    <property type="match status" value="1"/>
</dbReference>
<reference evidence="29" key="2">
    <citation type="submission" date="2020-08" db="EMBL/GenBank/DDBJ databases">
        <authorList>
            <person name="Shumante A."/>
            <person name="Zimin A.V."/>
            <person name="Puiu D."/>
            <person name="Salzberg S.L."/>
        </authorList>
    </citation>
    <scope>NUCLEOTIDE SEQUENCE</scope>
    <source>
        <strain evidence="29">WC2-LM</strain>
        <tissue evidence="29">Liver</tissue>
    </source>
</reference>
<evidence type="ECO:0000313" key="31">
    <source>
        <dbReference type="Proteomes" id="UP000335636"/>
    </source>
</evidence>
<evidence type="ECO:0000256" key="24">
    <source>
        <dbReference type="ARBA" id="ARBA00082933"/>
    </source>
</evidence>
<dbReference type="EC" id="3.2.1.50" evidence="19"/>
<dbReference type="GO" id="GO:0005737">
    <property type="term" value="C:cytoplasm"/>
    <property type="evidence" value="ECO:0007669"/>
    <property type="project" value="UniProtKB-SubCell"/>
</dbReference>
<evidence type="ECO:0000256" key="18">
    <source>
        <dbReference type="ARBA" id="ARBA00065416"/>
    </source>
</evidence>
<feature type="region of interest" description="Disordered" evidence="26">
    <location>
        <begin position="752"/>
        <end position="799"/>
    </location>
</feature>
<evidence type="ECO:0000313" key="29">
    <source>
        <dbReference type="EMBL" id="KAF7471116.1"/>
    </source>
</evidence>
<dbReference type="GO" id="GO:0005654">
    <property type="term" value="C:nucleoplasm"/>
    <property type="evidence" value="ECO:0007669"/>
    <property type="project" value="UniProtKB-ARBA"/>
</dbReference>
<dbReference type="Gene3D" id="3.30.379.10">
    <property type="entry name" value="Chitobiase/beta-hexosaminidase domain 2-like"/>
    <property type="match status" value="1"/>
</dbReference>
<gene>
    <name evidence="29" type="ORF">GHT09_017677</name>
    <name evidence="30" type="ORF">MONAX_5E003656</name>
</gene>
<dbReference type="InterPro" id="IPR007781">
    <property type="entry name" value="NAGLU"/>
</dbReference>
<dbReference type="PANTHER" id="PTHR12872">
    <property type="entry name" value="ALPHA-N-ACETYLGLUCOSAMINIDASE"/>
    <property type="match status" value="1"/>
</dbReference>
<proteinExistence type="inferred from homology"/>
<dbReference type="GO" id="GO:0004561">
    <property type="term" value="F:alpha-N-acetylglucosaminidase activity"/>
    <property type="evidence" value="ECO:0007669"/>
    <property type="project" value="UniProtKB-EC"/>
</dbReference>
<feature type="signal peptide" evidence="27">
    <location>
        <begin position="1"/>
        <end position="20"/>
    </location>
</feature>
<evidence type="ECO:0000256" key="16">
    <source>
        <dbReference type="ARBA" id="ARBA00053727"/>
    </source>
</evidence>
<keyword evidence="11" id="KW-0804">Transcription</keyword>
<evidence type="ECO:0000256" key="4">
    <source>
        <dbReference type="ARBA" id="ARBA00022491"/>
    </source>
</evidence>
<dbReference type="GO" id="GO:0003677">
    <property type="term" value="F:DNA binding"/>
    <property type="evidence" value="ECO:0007669"/>
    <property type="project" value="UniProtKB-KW"/>
</dbReference>
<dbReference type="GO" id="GO:0061629">
    <property type="term" value="F:RNA polymerase II-specific DNA-binding transcription factor binding"/>
    <property type="evidence" value="ECO:0007669"/>
    <property type="project" value="UniProtKB-ARBA"/>
</dbReference>
<keyword evidence="9" id="KW-0238">DNA-binding</keyword>
<evidence type="ECO:0000259" key="28">
    <source>
        <dbReference type="PROSITE" id="PS50888"/>
    </source>
</evidence>
<evidence type="ECO:0000256" key="3">
    <source>
        <dbReference type="ARBA" id="ARBA00022490"/>
    </source>
</evidence>
<evidence type="ECO:0000256" key="11">
    <source>
        <dbReference type="ARBA" id="ARBA00023163"/>
    </source>
</evidence>
<evidence type="ECO:0000256" key="27">
    <source>
        <dbReference type="SAM" id="SignalP"/>
    </source>
</evidence>
<keyword evidence="6 27" id="KW-0732">Signal</keyword>
<evidence type="ECO:0000256" key="23">
    <source>
        <dbReference type="ARBA" id="ARBA00079081"/>
    </source>
</evidence>